<dbReference type="Gene3D" id="2.60.40.4070">
    <property type="match status" value="1"/>
</dbReference>
<proteinExistence type="predicted"/>
<evidence type="ECO:0008006" key="2">
    <source>
        <dbReference type="Google" id="ProtNLM"/>
    </source>
</evidence>
<protein>
    <recommendedName>
        <fullName evidence="2">Secretion system C-terminal sorting domain-containing protein</fullName>
    </recommendedName>
</protein>
<accession>A0A382AUW7</accession>
<dbReference type="NCBIfam" id="TIGR04183">
    <property type="entry name" value="Por_Secre_tail"/>
    <property type="match status" value="1"/>
</dbReference>
<gene>
    <name evidence="1" type="ORF">METZ01_LOCUS158204</name>
</gene>
<sequence length="192" mass="20902">SASGNYPWASGAGFALSAAGQITTAILMNITFANWNGGDVTADPFVVDADMPEEGTIFRMVTTKPNTANDVFTISTSAYKTASAAYDPKTINVWPNPYFAVNPEERTPLERRVTFTHLPEDGSATIRVFNLAGQLVRKIVHNNGTQYEVWDLNNNFNIPVASGMYIVHVTTAGGDKVLKVGVVQPEERIDVY</sequence>
<dbReference type="AlphaFoldDB" id="A0A382AUW7"/>
<reference evidence="1" key="1">
    <citation type="submission" date="2018-05" db="EMBL/GenBank/DDBJ databases">
        <authorList>
            <person name="Lanie J.A."/>
            <person name="Ng W.-L."/>
            <person name="Kazmierczak K.M."/>
            <person name="Andrzejewski T.M."/>
            <person name="Davidsen T.M."/>
            <person name="Wayne K.J."/>
            <person name="Tettelin H."/>
            <person name="Glass J.I."/>
            <person name="Rusch D."/>
            <person name="Podicherti R."/>
            <person name="Tsui H.-C.T."/>
            <person name="Winkler M.E."/>
        </authorList>
    </citation>
    <scope>NUCLEOTIDE SEQUENCE</scope>
</reference>
<name>A0A382AUW7_9ZZZZ</name>
<evidence type="ECO:0000313" key="1">
    <source>
        <dbReference type="EMBL" id="SVB05350.1"/>
    </source>
</evidence>
<dbReference type="EMBL" id="UINC01026958">
    <property type="protein sequence ID" value="SVB05350.1"/>
    <property type="molecule type" value="Genomic_DNA"/>
</dbReference>
<dbReference type="InterPro" id="IPR026444">
    <property type="entry name" value="Secre_tail"/>
</dbReference>
<organism evidence="1">
    <name type="scientific">marine metagenome</name>
    <dbReference type="NCBI Taxonomy" id="408172"/>
    <lineage>
        <taxon>unclassified sequences</taxon>
        <taxon>metagenomes</taxon>
        <taxon>ecological metagenomes</taxon>
    </lineage>
</organism>
<feature type="non-terminal residue" evidence="1">
    <location>
        <position position="1"/>
    </location>
</feature>